<feature type="binding site" evidence="20">
    <location>
        <position position="103"/>
    </location>
    <ligand>
        <name>Mg(2+)</name>
        <dbReference type="ChEBI" id="CHEBI:18420"/>
    </ligand>
</feature>
<keyword evidence="15 20" id="KW-0012">Acyltransferase</keyword>
<evidence type="ECO:0000256" key="4">
    <source>
        <dbReference type="ARBA" id="ARBA00007707"/>
    </source>
</evidence>
<dbReference type="InterPro" id="IPR005835">
    <property type="entry name" value="NTP_transferase_dom"/>
</dbReference>
<feature type="binding site" evidence="20">
    <location>
        <begin position="78"/>
        <end position="79"/>
    </location>
    <ligand>
        <name>UDP-N-acetyl-alpha-D-glucosamine</name>
        <dbReference type="ChEBI" id="CHEBI:57705"/>
    </ligand>
</feature>
<keyword evidence="9 20" id="KW-0479">Metal-binding</keyword>
<keyword evidence="13 20" id="KW-0573">Peptidoglycan synthesis</keyword>
<dbReference type="HAMAP" id="MF_01631">
    <property type="entry name" value="GlmU"/>
    <property type="match status" value="1"/>
</dbReference>
<dbReference type="InterPro" id="IPR018357">
    <property type="entry name" value="Hexapep_transf_CS"/>
</dbReference>
<comment type="caution">
    <text evidence="22">The sequence shown here is derived from an EMBL/GenBank/DDBJ whole genome shotgun (WGS) entry which is preliminary data.</text>
</comment>
<proteinExistence type="inferred from homology"/>
<dbReference type="EMBL" id="JBEPLW010000018">
    <property type="protein sequence ID" value="MET3576227.1"/>
    <property type="molecule type" value="Genomic_DNA"/>
</dbReference>
<dbReference type="Gene3D" id="2.160.10.10">
    <property type="entry name" value="Hexapeptide repeat proteins"/>
    <property type="match status" value="1"/>
</dbReference>
<feature type="region of interest" description="Pyrophosphorylase" evidence="20">
    <location>
        <begin position="1"/>
        <end position="230"/>
    </location>
</feature>
<keyword evidence="16 20" id="KW-0961">Cell wall biogenesis/degradation</keyword>
<evidence type="ECO:0000256" key="1">
    <source>
        <dbReference type="ARBA" id="ARBA00004496"/>
    </source>
</evidence>
<evidence type="ECO:0000256" key="15">
    <source>
        <dbReference type="ARBA" id="ARBA00023315"/>
    </source>
</evidence>
<organism evidence="22 23">
    <name type="scientific">Bhargavaea ullalensis</name>
    <dbReference type="NCBI Taxonomy" id="1265685"/>
    <lineage>
        <taxon>Bacteria</taxon>
        <taxon>Bacillati</taxon>
        <taxon>Bacillota</taxon>
        <taxon>Bacilli</taxon>
        <taxon>Bacillales</taxon>
        <taxon>Caryophanaceae</taxon>
        <taxon>Bhargavaea</taxon>
    </lineage>
</organism>
<comment type="subcellular location">
    <subcellularLocation>
        <location evidence="1 20">Cytoplasm</location>
    </subcellularLocation>
</comment>
<dbReference type="RefSeq" id="WP_354198084.1">
    <property type="nucleotide sequence ID" value="NZ_JBEPLW010000018.1"/>
</dbReference>
<dbReference type="Pfam" id="PF00483">
    <property type="entry name" value="NTP_transferase"/>
    <property type="match status" value="1"/>
</dbReference>
<feature type="binding site" evidence="20">
    <location>
        <position position="23"/>
    </location>
    <ligand>
        <name>UDP-N-acetyl-alpha-D-glucosamine</name>
        <dbReference type="ChEBI" id="CHEBI:57705"/>
    </ligand>
</feature>
<comment type="catalytic activity">
    <reaction evidence="18 20">
        <text>N-acetyl-alpha-D-glucosamine 1-phosphate + UTP + H(+) = UDP-N-acetyl-alpha-D-glucosamine + diphosphate</text>
        <dbReference type="Rhea" id="RHEA:13509"/>
        <dbReference type="ChEBI" id="CHEBI:15378"/>
        <dbReference type="ChEBI" id="CHEBI:33019"/>
        <dbReference type="ChEBI" id="CHEBI:46398"/>
        <dbReference type="ChEBI" id="CHEBI:57705"/>
        <dbReference type="ChEBI" id="CHEBI:57776"/>
        <dbReference type="EC" id="2.7.7.23"/>
    </reaction>
</comment>
<feature type="binding site" evidence="20">
    <location>
        <begin position="9"/>
        <end position="12"/>
    </location>
    <ligand>
        <name>UDP-N-acetyl-alpha-D-glucosamine</name>
        <dbReference type="ChEBI" id="CHEBI:57705"/>
    </ligand>
</feature>
<evidence type="ECO:0000313" key="22">
    <source>
        <dbReference type="EMBL" id="MET3576227.1"/>
    </source>
</evidence>
<comment type="pathway">
    <text evidence="3 20">Nucleotide-sugar biosynthesis; UDP-N-acetyl-alpha-D-glucosamine biosynthesis; UDP-N-acetyl-alpha-D-glucosamine from N-acetyl-alpha-D-glucosamine 1-phosphate: step 1/1.</text>
</comment>
<feature type="binding site" evidence="20">
    <location>
        <begin position="386"/>
        <end position="387"/>
    </location>
    <ligand>
        <name>acetyl-CoA</name>
        <dbReference type="ChEBI" id="CHEBI:57288"/>
    </ligand>
</feature>
<feature type="binding site" evidence="20">
    <location>
        <position position="366"/>
    </location>
    <ligand>
        <name>UDP-N-acetyl-alpha-D-glucosamine</name>
        <dbReference type="ChEBI" id="CHEBI:57705"/>
    </ligand>
</feature>
<dbReference type="Pfam" id="PF00132">
    <property type="entry name" value="Hexapep"/>
    <property type="match status" value="3"/>
</dbReference>
<dbReference type="NCBIfam" id="TIGR01173">
    <property type="entry name" value="glmU"/>
    <property type="match status" value="1"/>
</dbReference>
<protein>
    <recommendedName>
        <fullName evidence="20">Bifunctional protein GlmU</fullName>
    </recommendedName>
    <domain>
        <recommendedName>
            <fullName evidence="20">UDP-N-acetylglucosamine pyrophosphorylase</fullName>
            <ecNumber evidence="20">2.7.7.23</ecNumber>
        </recommendedName>
        <alternativeName>
            <fullName evidence="20">N-acetylglucosamine-1-phosphate uridyltransferase</fullName>
        </alternativeName>
    </domain>
    <domain>
        <recommendedName>
            <fullName evidence="20">Glucosamine-1-phosphate N-acetyltransferase</fullName>
            <ecNumber evidence="20">2.3.1.157</ecNumber>
        </recommendedName>
    </domain>
</protein>
<feature type="region of interest" description="Linker" evidence="20">
    <location>
        <begin position="231"/>
        <end position="251"/>
    </location>
</feature>
<feature type="binding site" evidence="20">
    <location>
        <position position="73"/>
    </location>
    <ligand>
        <name>UDP-N-acetyl-alpha-D-glucosamine</name>
        <dbReference type="ChEBI" id="CHEBI:57705"/>
    </ligand>
</feature>
<dbReference type="PANTHER" id="PTHR43584">
    <property type="entry name" value="NUCLEOTIDYL TRANSFERASE"/>
    <property type="match status" value="1"/>
</dbReference>
<dbReference type="PANTHER" id="PTHR43584:SF3">
    <property type="entry name" value="BIFUNCTIONAL PROTEIN GLMU"/>
    <property type="match status" value="1"/>
</dbReference>
<comment type="cofactor">
    <cofactor evidence="20">
        <name>Mg(2+)</name>
        <dbReference type="ChEBI" id="CHEBI:18420"/>
    </cofactor>
    <text evidence="20">Binds 1 Mg(2+) ion per subunit.</text>
</comment>
<dbReference type="EC" id="2.3.1.157" evidence="20"/>
<dbReference type="EC" id="2.7.7.23" evidence="20"/>
<keyword evidence="12 20" id="KW-0133">Cell shape</keyword>
<dbReference type="InterPro" id="IPR029044">
    <property type="entry name" value="Nucleotide-diphossugar_trans"/>
</dbReference>
<keyword evidence="7 20" id="KW-0808">Transferase</keyword>
<dbReference type="CDD" id="cd03353">
    <property type="entry name" value="LbH_GlmU_C"/>
    <property type="match status" value="1"/>
</dbReference>
<feature type="binding site" evidence="20">
    <location>
        <position position="423"/>
    </location>
    <ligand>
        <name>acetyl-CoA</name>
        <dbReference type="ChEBI" id="CHEBI:57288"/>
    </ligand>
</feature>
<evidence type="ECO:0000256" key="12">
    <source>
        <dbReference type="ARBA" id="ARBA00022960"/>
    </source>
</evidence>
<dbReference type="InterPro" id="IPR001451">
    <property type="entry name" value="Hexapep"/>
</dbReference>
<comment type="subunit">
    <text evidence="20">Homotrimer.</text>
</comment>
<evidence type="ECO:0000256" key="2">
    <source>
        <dbReference type="ARBA" id="ARBA00005166"/>
    </source>
</evidence>
<evidence type="ECO:0000256" key="8">
    <source>
        <dbReference type="ARBA" id="ARBA00022695"/>
    </source>
</evidence>
<dbReference type="InterPro" id="IPR005882">
    <property type="entry name" value="Bifunctional_GlmU"/>
</dbReference>
<feature type="binding site" evidence="20">
    <location>
        <position position="228"/>
    </location>
    <ligand>
        <name>Mg(2+)</name>
        <dbReference type="ChEBI" id="CHEBI:18420"/>
    </ligand>
</feature>
<evidence type="ECO:0000256" key="6">
    <source>
        <dbReference type="ARBA" id="ARBA00022490"/>
    </source>
</evidence>
<evidence type="ECO:0000256" key="3">
    <source>
        <dbReference type="ARBA" id="ARBA00005208"/>
    </source>
</evidence>
<dbReference type="GO" id="GO:0019134">
    <property type="term" value="F:glucosamine-1-phosphate N-acetyltransferase activity"/>
    <property type="evidence" value="ECO:0007669"/>
    <property type="project" value="UniProtKB-EC"/>
</dbReference>
<keyword evidence="6 20" id="KW-0963">Cytoplasm</keyword>
<evidence type="ECO:0000256" key="7">
    <source>
        <dbReference type="ARBA" id="ARBA00022679"/>
    </source>
</evidence>
<comment type="pathway">
    <text evidence="20">Bacterial outer membrane biogenesis; LPS lipid A biosynthesis.</text>
</comment>
<comment type="similarity">
    <text evidence="5 20">In the N-terminal section; belongs to the N-acetylglucosamine-1-phosphate uridyltransferase family.</text>
</comment>
<dbReference type="NCBIfam" id="NF010934">
    <property type="entry name" value="PRK14354.1"/>
    <property type="match status" value="1"/>
</dbReference>
<dbReference type="Gene3D" id="3.90.550.10">
    <property type="entry name" value="Spore Coat Polysaccharide Biosynthesis Protein SpsA, Chain A"/>
    <property type="match status" value="1"/>
</dbReference>
<comment type="similarity">
    <text evidence="4 20">In the C-terminal section; belongs to the transferase hexapeptide repeat family.</text>
</comment>
<dbReference type="InterPro" id="IPR011004">
    <property type="entry name" value="Trimer_LpxA-like_sf"/>
</dbReference>
<reference evidence="22 23" key="1">
    <citation type="submission" date="2024-06" db="EMBL/GenBank/DDBJ databases">
        <title>Genomic Encyclopedia of Type Strains, Phase IV (KMG-IV): sequencing the most valuable type-strain genomes for metagenomic binning, comparative biology and taxonomic classification.</title>
        <authorList>
            <person name="Goeker M."/>
        </authorList>
    </citation>
    <scope>NUCLEOTIDE SEQUENCE [LARGE SCALE GENOMIC DNA]</scope>
    <source>
        <strain evidence="22 23">DSM 26128</strain>
    </source>
</reference>
<evidence type="ECO:0000259" key="21">
    <source>
        <dbReference type="Pfam" id="PF00483"/>
    </source>
</evidence>
<sequence length="462" mass="49453">MTNTYAVVLAAGQGTRMKSKKYKVLHPVCGKPMVSHVIDHIRGLGADRIVTVVGYGAELVEEEVGERSEFVLQAEQLGTGHAVQQAEEMIGDLDGTTIVVCGDTPLITPETMAALVAHHNDTGAKATILTAYADDPTGYGRVIRDESGHVLRIVEQKDASEAEKQVKEINTGTYCFDNRTLFDTLRKVGNDNAQGEYYLPDVFGILQTGGETIAAFATADFEETLGVNDRVVLAEAERVMRKRIAEHHMRNGVSIIDPSSTYISADAEIGRDTVLLPGTMIEGKTIIGEDCMIGPNSQITESAVSDRAVIRQSVVIASRIGEDAAVGPFAHIRPDTELGSSVKIGNFVEVKKSVLGNGSKVSHLSYIGDADIGERVNMGCGTITVNYDGTNKYRTTVEDDAFVGCNSNLVAPVTVGKGAYVAAGSTVTKNVPKEALAIARSRQENKEGYVHKLNKKRPGGAD</sequence>
<evidence type="ECO:0000256" key="16">
    <source>
        <dbReference type="ARBA" id="ARBA00023316"/>
    </source>
</evidence>
<comment type="catalytic activity">
    <reaction evidence="17 20">
        <text>alpha-D-glucosamine 1-phosphate + acetyl-CoA = N-acetyl-alpha-D-glucosamine 1-phosphate + CoA + H(+)</text>
        <dbReference type="Rhea" id="RHEA:13725"/>
        <dbReference type="ChEBI" id="CHEBI:15378"/>
        <dbReference type="ChEBI" id="CHEBI:57287"/>
        <dbReference type="ChEBI" id="CHEBI:57288"/>
        <dbReference type="ChEBI" id="CHEBI:57776"/>
        <dbReference type="ChEBI" id="CHEBI:58516"/>
        <dbReference type="EC" id="2.3.1.157"/>
    </reaction>
</comment>
<evidence type="ECO:0000256" key="10">
    <source>
        <dbReference type="ARBA" id="ARBA00022737"/>
    </source>
</evidence>
<evidence type="ECO:0000256" key="14">
    <source>
        <dbReference type="ARBA" id="ARBA00023268"/>
    </source>
</evidence>
<keyword evidence="10 20" id="KW-0677">Repeat</keyword>
<feature type="binding site" evidence="20">
    <location>
        <position position="170"/>
    </location>
    <ligand>
        <name>UDP-N-acetyl-alpha-D-glucosamine</name>
        <dbReference type="ChEBI" id="CHEBI:57705"/>
    </ligand>
</feature>
<dbReference type="Proteomes" id="UP001549099">
    <property type="component" value="Unassembled WGS sequence"/>
</dbReference>
<feature type="binding site" evidence="20">
    <location>
        <position position="228"/>
    </location>
    <ligand>
        <name>UDP-N-acetyl-alpha-D-glucosamine</name>
        <dbReference type="ChEBI" id="CHEBI:57705"/>
    </ligand>
</feature>
<dbReference type="CDD" id="cd02540">
    <property type="entry name" value="GT2_GlmU_N_bac"/>
    <property type="match status" value="1"/>
</dbReference>
<dbReference type="SUPFAM" id="SSF53448">
    <property type="entry name" value="Nucleotide-diphospho-sugar transferases"/>
    <property type="match status" value="1"/>
</dbReference>
<evidence type="ECO:0000256" key="11">
    <source>
        <dbReference type="ARBA" id="ARBA00022842"/>
    </source>
</evidence>
<dbReference type="PROSITE" id="PS00101">
    <property type="entry name" value="HEXAPEP_TRANSFERASES"/>
    <property type="match status" value="1"/>
</dbReference>
<comment type="pathway">
    <text evidence="2 20">Nucleotide-sugar biosynthesis; UDP-N-acetyl-alpha-D-glucosamine biosynthesis; N-acetyl-alpha-D-glucosamine 1-phosphate from alpha-D-glucosamine 6-phosphate (route II): step 2/2.</text>
</comment>
<comment type="function">
    <text evidence="19 20">Catalyzes the last two sequential reactions in the de novo biosynthetic pathway for UDP-N-acetylglucosamine (UDP-GlcNAc). The C-terminal domain catalyzes the transfer of acetyl group from acetyl coenzyme A to glucosamine-1-phosphate (GlcN-1-P) to produce N-acetylglucosamine-1-phosphate (GlcNAc-1-P), which is converted into UDP-GlcNAc by the transfer of uridine 5-monophosphate (from uridine 5-triphosphate), a reaction catalyzed by the N-terminal domain.</text>
</comment>
<feature type="binding site" evidence="20">
    <location>
        <position position="140"/>
    </location>
    <ligand>
        <name>UDP-N-acetyl-alpha-D-glucosamine</name>
        <dbReference type="ChEBI" id="CHEBI:57705"/>
    </ligand>
</feature>
<evidence type="ECO:0000256" key="9">
    <source>
        <dbReference type="ARBA" id="ARBA00022723"/>
    </source>
</evidence>
<dbReference type="InterPro" id="IPR050065">
    <property type="entry name" value="GlmU-like"/>
</dbReference>
<dbReference type="InterPro" id="IPR038009">
    <property type="entry name" value="GlmU_C_LbH"/>
</dbReference>
<accession>A0ABV2GDD6</accession>
<keyword evidence="14 20" id="KW-0511">Multifunctional enzyme</keyword>
<dbReference type="SUPFAM" id="SSF51161">
    <property type="entry name" value="Trimeric LpxA-like enzymes"/>
    <property type="match status" value="1"/>
</dbReference>
<feature type="binding site" evidence="20">
    <location>
        <position position="155"/>
    </location>
    <ligand>
        <name>UDP-N-acetyl-alpha-D-glucosamine</name>
        <dbReference type="ChEBI" id="CHEBI:57705"/>
    </ligand>
</feature>
<feature type="binding site" evidence="20">
    <location>
        <position position="377"/>
    </location>
    <ligand>
        <name>UDP-N-acetyl-alpha-D-glucosamine</name>
        <dbReference type="ChEBI" id="CHEBI:57705"/>
    </ligand>
</feature>
<evidence type="ECO:0000256" key="19">
    <source>
        <dbReference type="ARBA" id="ARBA00049628"/>
    </source>
</evidence>
<name>A0ABV2GDD6_9BACL</name>
<evidence type="ECO:0000256" key="17">
    <source>
        <dbReference type="ARBA" id="ARBA00048247"/>
    </source>
</evidence>
<evidence type="ECO:0000313" key="23">
    <source>
        <dbReference type="Proteomes" id="UP001549099"/>
    </source>
</evidence>
<dbReference type="GO" id="GO:0003977">
    <property type="term" value="F:UDP-N-acetylglucosamine diphosphorylase activity"/>
    <property type="evidence" value="ECO:0007669"/>
    <property type="project" value="UniProtKB-EC"/>
</dbReference>
<evidence type="ECO:0000256" key="20">
    <source>
        <dbReference type="HAMAP-Rule" id="MF_01631"/>
    </source>
</evidence>
<keyword evidence="11 20" id="KW-0460">Magnesium</keyword>
<feature type="binding site" evidence="20">
    <location>
        <position position="351"/>
    </location>
    <ligand>
        <name>UDP-N-acetyl-alpha-D-glucosamine</name>
        <dbReference type="ChEBI" id="CHEBI:57705"/>
    </ligand>
</feature>
<feature type="region of interest" description="N-acetyltransferase" evidence="20">
    <location>
        <begin position="252"/>
        <end position="462"/>
    </location>
</feature>
<evidence type="ECO:0000256" key="18">
    <source>
        <dbReference type="ARBA" id="ARBA00048493"/>
    </source>
</evidence>
<feature type="binding site" evidence="20">
    <location>
        <position position="333"/>
    </location>
    <ligand>
        <name>UDP-N-acetyl-alpha-D-glucosamine</name>
        <dbReference type="ChEBI" id="CHEBI:57705"/>
    </ligand>
</feature>
<feature type="binding site" evidence="20">
    <location>
        <position position="440"/>
    </location>
    <ligand>
        <name>acetyl-CoA</name>
        <dbReference type="ChEBI" id="CHEBI:57288"/>
    </ligand>
</feature>
<feature type="domain" description="Nucleotidyl transferase" evidence="21">
    <location>
        <begin position="6"/>
        <end position="203"/>
    </location>
</feature>
<gene>
    <name evidence="20" type="primary">glmU</name>
    <name evidence="22" type="ORF">ABID49_002142</name>
</gene>
<comment type="caution">
    <text evidence="20">Lacks conserved residue(s) required for the propagation of feature annotation.</text>
</comment>
<keyword evidence="23" id="KW-1185">Reference proteome</keyword>
<keyword evidence="8 20" id="KW-0548">Nucleotidyltransferase</keyword>
<evidence type="ECO:0000256" key="5">
    <source>
        <dbReference type="ARBA" id="ARBA00007947"/>
    </source>
</evidence>
<feature type="active site" description="Proton acceptor" evidence="20">
    <location>
        <position position="363"/>
    </location>
</feature>
<evidence type="ECO:0000256" key="13">
    <source>
        <dbReference type="ARBA" id="ARBA00022984"/>
    </source>
</evidence>